<protein>
    <submittedName>
        <fullName evidence="2">Uncharacterized protein</fullName>
    </submittedName>
</protein>
<reference evidence="2" key="1">
    <citation type="submission" date="2020-06" db="EMBL/GenBank/DDBJ databases">
        <title>Draft genome of Bugula neritina, a colonial animal packing powerful symbionts and potential medicines.</title>
        <authorList>
            <person name="Rayko M."/>
        </authorList>
    </citation>
    <scope>NUCLEOTIDE SEQUENCE [LARGE SCALE GENOMIC DNA]</scope>
    <source>
        <strain evidence="2">Kwan_BN1</strain>
    </source>
</reference>
<dbReference type="AlphaFoldDB" id="A0A7J7JGI6"/>
<proteinExistence type="predicted"/>
<gene>
    <name evidence="2" type="ORF">EB796_016960</name>
</gene>
<accession>A0A7J7JGI6</accession>
<evidence type="ECO:0000313" key="2">
    <source>
        <dbReference type="EMBL" id="KAF6024736.1"/>
    </source>
</evidence>
<dbReference type="Proteomes" id="UP000593567">
    <property type="component" value="Unassembled WGS sequence"/>
</dbReference>
<sequence length="67" mass="7639">MKGRRRSSFISLMTLLMGAFGTISANTIRRNLVSIAFPTVVAYMIYKDYSRTQKFKANKLQNSSKTQ</sequence>
<dbReference type="EMBL" id="VXIV02002544">
    <property type="protein sequence ID" value="KAF6024736.1"/>
    <property type="molecule type" value="Genomic_DNA"/>
</dbReference>
<keyword evidence="1" id="KW-0732">Signal</keyword>
<feature type="chain" id="PRO_5029894040" evidence="1">
    <location>
        <begin position="26"/>
        <end position="67"/>
    </location>
</feature>
<keyword evidence="3" id="KW-1185">Reference proteome</keyword>
<name>A0A7J7JGI6_BUGNE</name>
<comment type="caution">
    <text evidence="2">The sequence shown here is derived from an EMBL/GenBank/DDBJ whole genome shotgun (WGS) entry which is preliminary data.</text>
</comment>
<evidence type="ECO:0000313" key="3">
    <source>
        <dbReference type="Proteomes" id="UP000593567"/>
    </source>
</evidence>
<organism evidence="2 3">
    <name type="scientific">Bugula neritina</name>
    <name type="common">Brown bryozoan</name>
    <name type="synonym">Sertularia neritina</name>
    <dbReference type="NCBI Taxonomy" id="10212"/>
    <lineage>
        <taxon>Eukaryota</taxon>
        <taxon>Metazoa</taxon>
        <taxon>Spiralia</taxon>
        <taxon>Lophotrochozoa</taxon>
        <taxon>Bryozoa</taxon>
        <taxon>Gymnolaemata</taxon>
        <taxon>Cheilostomatida</taxon>
        <taxon>Flustrina</taxon>
        <taxon>Buguloidea</taxon>
        <taxon>Bugulidae</taxon>
        <taxon>Bugula</taxon>
    </lineage>
</organism>
<evidence type="ECO:0000256" key="1">
    <source>
        <dbReference type="SAM" id="SignalP"/>
    </source>
</evidence>
<feature type="signal peptide" evidence="1">
    <location>
        <begin position="1"/>
        <end position="25"/>
    </location>
</feature>